<name>A0ABQ2LQH0_9ACTN</name>
<feature type="domain" description="ATP-grasp" evidence="6">
    <location>
        <begin position="111"/>
        <end position="310"/>
    </location>
</feature>
<evidence type="ECO:0000256" key="1">
    <source>
        <dbReference type="ARBA" id="ARBA00001936"/>
    </source>
</evidence>
<keyword evidence="3 5" id="KW-0547">Nucleotide-binding</keyword>
<dbReference type="Pfam" id="PF01071">
    <property type="entry name" value="GARS_A"/>
    <property type="match status" value="1"/>
</dbReference>
<gene>
    <name evidence="7" type="ORF">GCM10012286_21800</name>
</gene>
<dbReference type="Proteomes" id="UP000656881">
    <property type="component" value="Unassembled WGS sequence"/>
</dbReference>
<evidence type="ECO:0000256" key="4">
    <source>
        <dbReference type="ARBA" id="ARBA00022840"/>
    </source>
</evidence>
<organism evidence="7 8">
    <name type="scientific">Streptomyces lasiicapitis</name>
    <dbReference type="NCBI Taxonomy" id="1923961"/>
    <lineage>
        <taxon>Bacteria</taxon>
        <taxon>Bacillati</taxon>
        <taxon>Actinomycetota</taxon>
        <taxon>Actinomycetes</taxon>
        <taxon>Kitasatosporales</taxon>
        <taxon>Streptomycetaceae</taxon>
        <taxon>Streptomyces</taxon>
    </lineage>
</organism>
<proteinExistence type="predicted"/>
<evidence type="ECO:0000256" key="2">
    <source>
        <dbReference type="ARBA" id="ARBA00022598"/>
    </source>
</evidence>
<dbReference type="PANTHER" id="PTHR43585">
    <property type="entry name" value="FUMIPYRROLE BIOSYNTHESIS PROTEIN C"/>
    <property type="match status" value="1"/>
</dbReference>
<keyword evidence="4 5" id="KW-0067">ATP-binding</keyword>
<reference evidence="8" key="1">
    <citation type="journal article" date="2019" name="Int. J. Syst. Evol. Microbiol.">
        <title>The Global Catalogue of Microorganisms (GCM) 10K type strain sequencing project: providing services to taxonomists for standard genome sequencing and annotation.</title>
        <authorList>
            <consortium name="The Broad Institute Genomics Platform"/>
            <consortium name="The Broad Institute Genome Sequencing Center for Infectious Disease"/>
            <person name="Wu L."/>
            <person name="Ma J."/>
        </authorList>
    </citation>
    <scope>NUCLEOTIDE SEQUENCE [LARGE SCALE GENOMIC DNA]</scope>
    <source>
        <strain evidence="8">CGMCC 4.7349</strain>
    </source>
</reference>
<comment type="cofactor">
    <cofactor evidence="1">
        <name>Mn(2+)</name>
        <dbReference type="ChEBI" id="CHEBI:29035"/>
    </cofactor>
</comment>
<evidence type="ECO:0000256" key="3">
    <source>
        <dbReference type="ARBA" id="ARBA00022741"/>
    </source>
</evidence>
<dbReference type="PANTHER" id="PTHR43585:SF2">
    <property type="entry name" value="ATP-GRASP ENZYME FSQD"/>
    <property type="match status" value="1"/>
</dbReference>
<dbReference type="RefSeq" id="WP_164326951.1">
    <property type="nucleotide sequence ID" value="NZ_BMNG01000004.1"/>
</dbReference>
<dbReference type="PROSITE" id="PS50975">
    <property type="entry name" value="ATP_GRASP"/>
    <property type="match status" value="1"/>
</dbReference>
<evidence type="ECO:0000259" key="6">
    <source>
        <dbReference type="PROSITE" id="PS50975"/>
    </source>
</evidence>
<accession>A0ABQ2LQH0</accession>
<protein>
    <recommendedName>
        <fullName evidence="6">ATP-grasp domain-containing protein</fullName>
    </recommendedName>
</protein>
<comment type="caution">
    <text evidence="7">The sequence shown here is derived from an EMBL/GenBank/DDBJ whole genome shotgun (WGS) entry which is preliminary data.</text>
</comment>
<dbReference type="EMBL" id="BMNG01000004">
    <property type="protein sequence ID" value="GGO41669.1"/>
    <property type="molecule type" value="Genomic_DNA"/>
</dbReference>
<dbReference type="InterPro" id="IPR052032">
    <property type="entry name" value="ATP-dep_AA_Ligase"/>
</dbReference>
<evidence type="ECO:0000313" key="7">
    <source>
        <dbReference type="EMBL" id="GGO41669.1"/>
    </source>
</evidence>
<sequence length="412" mass="43510">MKVVIVDGYSTGATLAKRLARAGVDCIHVRSQPDVSAFLVRSFSPDDYVVDLGFTGDFTSLARELARLRVSRVVAGTETGVVLAETLASALSLPTNDPALVEARRDKSLMQQAVQAAGIATPQTTVVRSARAAAHWYAVGGLEEAVVKPLASAGTDGVTFCASAEEVGQAAIAVLGTANIFGEPNDAVLVQERLHGTEYCINTVSSGGEHYVAEIWRYTKRIGPTAAPIYDFQEPVAPASTDGKVLVGYVREVLDALGITETPAHTEVMLTDRGPVLIETGARLGGGTGPDVVDAYLGPSQTALTVTATMDPASLHTRTTPQAGQQPVLRWVDFINHHPGPANPHALTKIAELPSVVAVFPGFAPGQYLPATSSLPTSPGFAYLAAPNSHELIEDYDTLRAWEHEGIYTSCR</sequence>
<dbReference type="NCBIfam" id="NF005543">
    <property type="entry name" value="PRK07206.1"/>
    <property type="match status" value="1"/>
</dbReference>
<dbReference type="Gene3D" id="3.30.470.20">
    <property type="entry name" value="ATP-grasp fold, B domain"/>
    <property type="match status" value="1"/>
</dbReference>
<dbReference type="InterPro" id="IPR020561">
    <property type="entry name" value="PRibGlycinamid_synth_ATP-grasp"/>
</dbReference>
<evidence type="ECO:0000313" key="8">
    <source>
        <dbReference type="Proteomes" id="UP000656881"/>
    </source>
</evidence>
<evidence type="ECO:0000256" key="5">
    <source>
        <dbReference type="PROSITE-ProRule" id="PRU00409"/>
    </source>
</evidence>
<dbReference type="InterPro" id="IPR011761">
    <property type="entry name" value="ATP-grasp"/>
</dbReference>
<keyword evidence="2" id="KW-0436">Ligase</keyword>
<keyword evidence="8" id="KW-1185">Reference proteome</keyword>
<dbReference type="SUPFAM" id="SSF56059">
    <property type="entry name" value="Glutathione synthetase ATP-binding domain-like"/>
    <property type="match status" value="1"/>
</dbReference>